<organism evidence="2">
    <name type="scientific">uncultured bacterium fosmid pJB95A1</name>
    <dbReference type="NCBI Taxonomy" id="1478075"/>
    <lineage>
        <taxon>Bacteria</taxon>
        <taxon>environmental samples</taxon>
    </lineage>
</organism>
<proteinExistence type="predicted"/>
<dbReference type="AlphaFoldDB" id="A0A0H3UA53"/>
<evidence type="ECO:0000313" key="2">
    <source>
        <dbReference type="EMBL" id="AIF26818.1"/>
    </source>
</evidence>
<dbReference type="Gene3D" id="3.40.50.150">
    <property type="entry name" value="Vaccinia Virus protein VP39"/>
    <property type="match status" value="1"/>
</dbReference>
<dbReference type="InterPro" id="IPR029063">
    <property type="entry name" value="SAM-dependent_MTases_sf"/>
</dbReference>
<feature type="compositionally biased region" description="Polar residues" evidence="1">
    <location>
        <begin position="407"/>
        <end position="430"/>
    </location>
</feature>
<dbReference type="EMBL" id="KF540247">
    <property type="protein sequence ID" value="AIF26818.1"/>
    <property type="molecule type" value="Genomic_DNA"/>
</dbReference>
<feature type="compositionally biased region" description="Basic and acidic residues" evidence="1">
    <location>
        <begin position="20"/>
        <end position="39"/>
    </location>
</feature>
<name>A0A0H3UA53_9BACT</name>
<evidence type="ECO:0000256" key="1">
    <source>
        <dbReference type="SAM" id="MobiDB-lite"/>
    </source>
</evidence>
<feature type="region of interest" description="Disordered" evidence="1">
    <location>
        <begin position="1"/>
        <end position="39"/>
    </location>
</feature>
<sequence>MYKPKKNFAPRRPASAPQRDFQRGAQRDFSRENPREKAPVEKVQKVIPTFEDIKQQLTAWAETEKIPGKIQAWFTAEASEENSDWRILKTYRGEHEVFTIEAPAADMKAPEIVGRIMEQLKKEHLHIFKKALRQIWFRAAGDGRFALLIQINLKGRNSAHGYKTFVDFLERNCPEVISCHHIQCMPDGLFNPASAVAMRVETKAAFGSDFLPIGDTGIQMHVMDWSPRIKDAWYDLPKRIESAIHPHPEDCFFEFYSGSSFVSAALSGLFKRVDSLDCREFAMISSRLNARNAISENMKFHRGHVEAEFFNKFFNKPENEGRWTFYLNLPADESLATGVEQAIAMARPERILLQTGNLEIAGKEIKRFRSEGYMLRKSIPLYLEPGSGKFEVLFLLVPDRAGILGQNPATKSRSRNVQRPQERVSTAKTAQKTIFRQDVPTFKQRKG</sequence>
<feature type="region of interest" description="Disordered" evidence="1">
    <location>
        <begin position="405"/>
        <end position="430"/>
    </location>
</feature>
<accession>A0A0H3UA53</accession>
<reference evidence="2" key="1">
    <citation type="submission" date="2013-08" db="EMBL/GenBank/DDBJ databases">
        <title>Comparison of modified E. coli strains.</title>
        <authorList>
            <person name="Juergensen J."/>
            <person name="Bonge A."/>
            <person name="Streit W.R."/>
        </authorList>
    </citation>
    <scope>NUCLEOTIDE SEQUENCE</scope>
</reference>
<protein>
    <submittedName>
        <fullName evidence="2">Uncharacterized protein</fullName>
    </submittedName>
</protein>